<keyword evidence="6" id="KW-0472">Membrane</keyword>
<evidence type="ECO:0000313" key="9">
    <source>
        <dbReference type="Proteomes" id="UP001201262"/>
    </source>
</evidence>
<dbReference type="Gene3D" id="3.40.50.1820">
    <property type="entry name" value="alpha/beta hydrolase"/>
    <property type="match status" value="1"/>
</dbReference>
<sequence length="302" mass="33935">MPPALRQLAQGGESPKIDIVAVHGLNPKGKDVKQHAWDTWRKGDGDKGKIWLQEDLPKSLPEARIFLYEYDSRVFSGKHGEFWEAGNKFLDCLQGKRRGDRLRPLILVGHSLGGLLIKQALVNAHDNSHYADIEASVKGLVFFGTPHAGGNTDSAKNKLGLTAANIAKSLGFPANDSIIKVLTPGSLFGDFLRESFRHQLENYWIVSFWEEKSTIVTKESATFGLPGHRETILGLEADHSNMCKFNTEIEDDKDLYDFVENNFYWLYEEAMKEAAIGTRFEELKQTEPINPESESKPEMELS</sequence>
<dbReference type="RefSeq" id="XP_046074661.1">
    <property type="nucleotide sequence ID" value="XM_046215747.1"/>
</dbReference>
<reference evidence="8" key="1">
    <citation type="submission" date="2021-12" db="EMBL/GenBank/DDBJ databases">
        <title>Convergent genome expansion in fungi linked to evolution of root-endophyte symbiosis.</title>
        <authorList>
            <consortium name="DOE Joint Genome Institute"/>
            <person name="Ke Y.-H."/>
            <person name="Bonito G."/>
            <person name="Liao H.-L."/>
            <person name="Looney B."/>
            <person name="Rojas-Flechas A."/>
            <person name="Nash J."/>
            <person name="Hameed K."/>
            <person name="Schadt C."/>
            <person name="Martin F."/>
            <person name="Crous P.W."/>
            <person name="Miettinen O."/>
            <person name="Magnuson J.K."/>
            <person name="Labbe J."/>
            <person name="Jacobson D."/>
            <person name="Doktycz M.J."/>
            <person name="Veneault-Fourrey C."/>
            <person name="Kuo A."/>
            <person name="Mondo S."/>
            <person name="Calhoun S."/>
            <person name="Riley R."/>
            <person name="Ohm R."/>
            <person name="LaButti K."/>
            <person name="Andreopoulos B."/>
            <person name="Pangilinan J."/>
            <person name="Nolan M."/>
            <person name="Tritt A."/>
            <person name="Clum A."/>
            <person name="Lipzen A."/>
            <person name="Daum C."/>
            <person name="Barry K."/>
            <person name="Grigoriev I.V."/>
            <person name="Vilgalys R."/>
        </authorList>
    </citation>
    <scope>NUCLEOTIDE SEQUENCE</scope>
    <source>
        <strain evidence="8">PMI_201</strain>
    </source>
</reference>
<evidence type="ECO:0000313" key="8">
    <source>
        <dbReference type="EMBL" id="KAH8700955.1"/>
    </source>
</evidence>
<comment type="caution">
    <text evidence="8">The sequence shown here is derived from an EMBL/GenBank/DDBJ whole genome shotgun (WGS) entry which is preliminary data.</text>
</comment>
<evidence type="ECO:0000256" key="7">
    <source>
        <dbReference type="SAM" id="MobiDB-lite"/>
    </source>
</evidence>
<evidence type="ECO:0008006" key="10">
    <source>
        <dbReference type="Google" id="ProtNLM"/>
    </source>
</evidence>
<dbReference type="Proteomes" id="UP001201262">
    <property type="component" value="Unassembled WGS sequence"/>
</dbReference>
<evidence type="ECO:0000256" key="5">
    <source>
        <dbReference type="ARBA" id="ARBA00023128"/>
    </source>
</evidence>
<comment type="subcellular location">
    <subcellularLocation>
        <location evidence="2">Endoplasmic reticulum</location>
    </subcellularLocation>
    <subcellularLocation>
        <location evidence="3">Membrane</location>
    </subcellularLocation>
    <subcellularLocation>
        <location evidence="1">Mitochondrion</location>
    </subcellularLocation>
</comment>
<dbReference type="InterPro" id="IPR052374">
    <property type="entry name" value="SERAC1"/>
</dbReference>
<dbReference type="GeneID" id="70246034"/>
<evidence type="ECO:0000256" key="3">
    <source>
        <dbReference type="ARBA" id="ARBA00004370"/>
    </source>
</evidence>
<dbReference type="GO" id="GO:0005783">
    <property type="term" value="C:endoplasmic reticulum"/>
    <property type="evidence" value="ECO:0007669"/>
    <property type="project" value="UniProtKB-SubCell"/>
</dbReference>
<name>A0AAD4PYA4_9EURO</name>
<dbReference type="AlphaFoldDB" id="A0AAD4PYA4"/>
<accession>A0AAD4PYA4</accession>
<dbReference type="SUPFAM" id="SSF53474">
    <property type="entry name" value="alpha/beta-Hydrolases"/>
    <property type="match status" value="1"/>
</dbReference>
<gene>
    <name evidence="8" type="ORF">BGW36DRAFT_375302</name>
</gene>
<keyword evidence="4" id="KW-0256">Endoplasmic reticulum</keyword>
<organism evidence="8 9">
    <name type="scientific">Talaromyces proteolyticus</name>
    <dbReference type="NCBI Taxonomy" id="1131652"/>
    <lineage>
        <taxon>Eukaryota</taxon>
        <taxon>Fungi</taxon>
        <taxon>Dikarya</taxon>
        <taxon>Ascomycota</taxon>
        <taxon>Pezizomycotina</taxon>
        <taxon>Eurotiomycetes</taxon>
        <taxon>Eurotiomycetidae</taxon>
        <taxon>Eurotiales</taxon>
        <taxon>Trichocomaceae</taxon>
        <taxon>Talaromyces</taxon>
        <taxon>Talaromyces sect. Bacilispori</taxon>
    </lineage>
</organism>
<dbReference type="EMBL" id="JAJTJA010000004">
    <property type="protein sequence ID" value="KAH8700955.1"/>
    <property type="molecule type" value="Genomic_DNA"/>
</dbReference>
<evidence type="ECO:0000256" key="6">
    <source>
        <dbReference type="ARBA" id="ARBA00023136"/>
    </source>
</evidence>
<protein>
    <recommendedName>
        <fullName evidence="10">DUF676 domain-containing protein</fullName>
    </recommendedName>
</protein>
<keyword evidence="5" id="KW-0496">Mitochondrion</keyword>
<keyword evidence="9" id="KW-1185">Reference proteome</keyword>
<feature type="compositionally biased region" description="Basic and acidic residues" evidence="7">
    <location>
        <begin position="293"/>
        <end position="302"/>
    </location>
</feature>
<evidence type="ECO:0000256" key="1">
    <source>
        <dbReference type="ARBA" id="ARBA00004173"/>
    </source>
</evidence>
<evidence type="ECO:0000256" key="2">
    <source>
        <dbReference type="ARBA" id="ARBA00004240"/>
    </source>
</evidence>
<dbReference type="InterPro" id="IPR029058">
    <property type="entry name" value="AB_hydrolase_fold"/>
</dbReference>
<feature type="region of interest" description="Disordered" evidence="7">
    <location>
        <begin position="283"/>
        <end position="302"/>
    </location>
</feature>
<dbReference type="GO" id="GO:0005739">
    <property type="term" value="C:mitochondrion"/>
    <property type="evidence" value="ECO:0007669"/>
    <property type="project" value="UniProtKB-SubCell"/>
</dbReference>
<dbReference type="GO" id="GO:0016020">
    <property type="term" value="C:membrane"/>
    <property type="evidence" value="ECO:0007669"/>
    <property type="project" value="UniProtKB-SubCell"/>
</dbReference>
<dbReference type="PANTHER" id="PTHR48182:SF2">
    <property type="entry name" value="PROTEIN SERAC1"/>
    <property type="match status" value="1"/>
</dbReference>
<evidence type="ECO:0000256" key="4">
    <source>
        <dbReference type="ARBA" id="ARBA00022824"/>
    </source>
</evidence>
<dbReference type="PANTHER" id="PTHR48182">
    <property type="entry name" value="PROTEIN SERAC1"/>
    <property type="match status" value="1"/>
</dbReference>
<proteinExistence type="predicted"/>